<feature type="region of interest" description="Disordered" evidence="1">
    <location>
        <begin position="1"/>
        <end position="29"/>
    </location>
</feature>
<keyword evidence="3" id="KW-1185">Reference proteome</keyword>
<organism evidence="2 3">
    <name type="scientific">Castilleja foliolosa</name>
    <dbReference type="NCBI Taxonomy" id="1961234"/>
    <lineage>
        <taxon>Eukaryota</taxon>
        <taxon>Viridiplantae</taxon>
        <taxon>Streptophyta</taxon>
        <taxon>Embryophyta</taxon>
        <taxon>Tracheophyta</taxon>
        <taxon>Spermatophyta</taxon>
        <taxon>Magnoliopsida</taxon>
        <taxon>eudicotyledons</taxon>
        <taxon>Gunneridae</taxon>
        <taxon>Pentapetalae</taxon>
        <taxon>asterids</taxon>
        <taxon>lamiids</taxon>
        <taxon>Lamiales</taxon>
        <taxon>Orobanchaceae</taxon>
        <taxon>Pedicularideae</taxon>
        <taxon>Castillejinae</taxon>
        <taxon>Castilleja</taxon>
    </lineage>
</organism>
<evidence type="ECO:0000313" key="3">
    <source>
        <dbReference type="Proteomes" id="UP001632038"/>
    </source>
</evidence>
<proteinExistence type="predicted"/>
<comment type="caution">
    <text evidence="2">The sequence shown here is derived from an EMBL/GenBank/DDBJ whole genome shotgun (WGS) entry which is preliminary data.</text>
</comment>
<reference evidence="3" key="1">
    <citation type="journal article" date="2024" name="IScience">
        <title>Strigolactones Initiate the Formation of Haustorium-like Structures in Castilleja.</title>
        <authorList>
            <person name="Buerger M."/>
            <person name="Peterson D."/>
            <person name="Chory J."/>
        </authorList>
    </citation>
    <scope>NUCLEOTIDE SEQUENCE [LARGE SCALE GENOMIC DNA]</scope>
</reference>
<dbReference type="EMBL" id="JAVIJP010000015">
    <property type="protein sequence ID" value="KAL3644177.1"/>
    <property type="molecule type" value="Genomic_DNA"/>
</dbReference>
<dbReference type="PANTHER" id="PTHR33972:SF26">
    <property type="match status" value="1"/>
</dbReference>
<evidence type="ECO:0000256" key="1">
    <source>
        <dbReference type="SAM" id="MobiDB-lite"/>
    </source>
</evidence>
<dbReference type="PANTHER" id="PTHR33972">
    <property type="entry name" value="EXPRESSED PROTEIN"/>
    <property type="match status" value="1"/>
</dbReference>
<evidence type="ECO:0000313" key="2">
    <source>
        <dbReference type="EMBL" id="KAL3644177.1"/>
    </source>
</evidence>
<dbReference type="Proteomes" id="UP001632038">
    <property type="component" value="Unassembled WGS sequence"/>
</dbReference>
<accession>A0ABD3DRX4</accession>
<dbReference type="AlphaFoldDB" id="A0ABD3DRX4"/>
<name>A0ABD3DRX4_9LAMI</name>
<sequence>MALSRIFSQSLTRTSLGPPSALTSHHRHCSSKTNQAQLIEIDLESSSSSQPDSPEAAAEIISVGIKRIEEAIHNILVRRAAPDWLPFLPGHSYWIPPRAESMRSHPASSMIEVIGKLAPDGAARNRGLQDEFLSEDEQMSLSSTKGWPSSAVFIEGTSPVHPTPVIEVQVTFQDGEDGTSSSEDEEG</sequence>
<feature type="compositionally biased region" description="Polar residues" evidence="1">
    <location>
        <begin position="1"/>
        <end position="23"/>
    </location>
</feature>
<protein>
    <submittedName>
        <fullName evidence="2">Uncharacterized protein</fullName>
    </submittedName>
</protein>
<gene>
    <name evidence="2" type="ORF">CASFOL_012109</name>
</gene>